<protein>
    <submittedName>
        <fullName evidence="3">Tape measure protein</fullName>
    </submittedName>
</protein>
<sequence length="1128" mass="123008">MASKNSVEIVIRAQDKASSIADRVFSKFSDASQKAMQVVANGAAVAGAALTGLAAVGAKTGVQFNANMEQALISFETLLGSADKAKKMVGDLQKFAATTPFEFPGIQDSAKLMLAMGFNAEQIMPNLKAVGDAVAAIGGNEETLQGVTMALGQMLTKGKVSAEEMNQLAERGIGAWDIMSQKLGKSKQELMKMAEEGKLMADVALPALIEGMGTKFAGAMDKQSKTFTGMMSTIRDNMNMTLGALTQPLFESLKSAMPAVIAFTDEFKKNIETSGVSGALAAMIPDSMKDRLEEVKDYVSELRANLEQGDWEDIGRQIGLTISGAFQSLSDFGQKFEDWLTNQLSQVKWAEVGRKAVVYTTGFVLGFVEGLLDPFLWIEIFAQNWDVILGLLITIMFAPAKWTMKIAQALGKIPFVGTMTEWLLKKIIDIGSWIKDKAGQMFKDFGGALMDGLKQAVGWKGGDLLPTLKGVINKALDGIKGTGDDLYKKGLEWMRNLGMSIGNHGPKQIYDSLKRIQEKIDVGVAIWVDDALRMGRDFIMGIVRGFQEKWEYAKTMAYNFAQDVADAVKNFFKIKSPSRLMAEYGRYIAEGLAKGMEENKDNPVSSAILMAKAITDAVGKVLQRINTDLEIMNAEFAATFGANNISKLVKLQGELQRFNKEMEISNNRLVLLKQAHNDVAYELGEHSQEAKDLYLQIVKEQAAQVELKNKIEDTNKAIEDQKKQMRALQQEVADVVTKFNRDLAQAQEDYEKKVSEANKKLADGIRDLNDQYQKAVADRSKSLANFVGLFDSVGKKNVSGEGLLSNLRSQLDAFKNWAKNIAELAKRGISGGLLEQLRQMGPSAGAEITALNSLTNEQLSEYATLWQEKQALATTEATAELESLKEQTAQKISELIANTQVQLTQYKEEWDKKNAEIVAELVKSMQELVEKAKEGGTEFMLSLGQALDDQTPALLAKLGSIKSQVESIVASIRSSIQSATMSSLSSTLETLGEQWNATTDQAARDAIHDQANAAREAAGLRAGIDYDPDSGALLRDIPGLATGGTVTKPGTVLVGEEGPELLNLPRGASVVPLDKTGQSIHITIPITFNQPVYGLSDFKDQVKEVIQESVVPILKNQLRQPARARGVR</sequence>
<evidence type="ECO:0000313" key="4">
    <source>
        <dbReference type="Proteomes" id="UP001596002"/>
    </source>
</evidence>
<dbReference type="PANTHER" id="PTHR38812:SF2">
    <property type="entry name" value="MU-LIKE PROPHAGE FLUMU PROTEIN GP42"/>
    <property type="match status" value="1"/>
</dbReference>
<dbReference type="Pfam" id="PF20155">
    <property type="entry name" value="TMP_3"/>
    <property type="match status" value="1"/>
</dbReference>
<gene>
    <name evidence="3" type="ORF">ACFO8Q_15475</name>
</gene>
<keyword evidence="1" id="KW-0175">Coiled coil</keyword>
<dbReference type="RefSeq" id="WP_380026690.1">
    <property type="nucleotide sequence ID" value="NZ_JBHSHC010000112.1"/>
</dbReference>
<feature type="domain" description="Tape measure protein N-terminal" evidence="2">
    <location>
        <begin position="61"/>
        <end position="245"/>
    </location>
</feature>
<reference evidence="4" key="1">
    <citation type="journal article" date="2019" name="Int. J. Syst. Evol. Microbiol.">
        <title>The Global Catalogue of Microorganisms (GCM) 10K type strain sequencing project: providing services to taxonomists for standard genome sequencing and annotation.</title>
        <authorList>
            <consortium name="The Broad Institute Genomics Platform"/>
            <consortium name="The Broad Institute Genome Sequencing Center for Infectious Disease"/>
            <person name="Wu L."/>
            <person name="Ma J."/>
        </authorList>
    </citation>
    <scope>NUCLEOTIDE SEQUENCE [LARGE SCALE GENOMIC DNA]</scope>
    <source>
        <strain evidence="4">WYCCWR 12678</strain>
    </source>
</reference>
<feature type="coiled-coil region" evidence="1">
    <location>
        <begin position="648"/>
        <end position="675"/>
    </location>
</feature>
<dbReference type="InterPro" id="IPR013491">
    <property type="entry name" value="Tape_meas_N"/>
</dbReference>
<accession>A0ABV9Q3J2</accession>
<name>A0ABV9Q3J2_9BACL</name>
<dbReference type="EMBL" id="JBHSHC010000112">
    <property type="protein sequence ID" value="MFC4768745.1"/>
    <property type="molecule type" value="Genomic_DNA"/>
</dbReference>
<evidence type="ECO:0000259" key="2">
    <source>
        <dbReference type="Pfam" id="PF20155"/>
    </source>
</evidence>
<feature type="coiled-coil region" evidence="1">
    <location>
        <begin position="704"/>
        <end position="760"/>
    </location>
</feature>
<dbReference type="PANTHER" id="PTHR38812">
    <property type="entry name" value="MU-LIKE PROPHAGE FLUMU PROTEIN GP42"/>
    <property type="match status" value="1"/>
</dbReference>
<comment type="caution">
    <text evidence="3">The sequence shown here is derived from an EMBL/GenBank/DDBJ whole genome shotgun (WGS) entry which is preliminary data.</text>
</comment>
<evidence type="ECO:0000313" key="3">
    <source>
        <dbReference type="EMBL" id="MFC4768745.1"/>
    </source>
</evidence>
<organism evidence="3 4">
    <name type="scientific">Effusibacillus consociatus</name>
    <dbReference type="NCBI Taxonomy" id="1117041"/>
    <lineage>
        <taxon>Bacteria</taxon>
        <taxon>Bacillati</taxon>
        <taxon>Bacillota</taxon>
        <taxon>Bacilli</taxon>
        <taxon>Bacillales</taxon>
        <taxon>Alicyclobacillaceae</taxon>
        <taxon>Effusibacillus</taxon>
    </lineage>
</organism>
<proteinExistence type="predicted"/>
<dbReference type="InterPro" id="IPR053058">
    <property type="entry name" value="Mulikevirus_tape_measure"/>
</dbReference>
<dbReference type="NCBIfam" id="TIGR02675">
    <property type="entry name" value="tape_meas_nterm"/>
    <property type="match status" value="1"/>
</dbReference>
<dbReference type="Proteomes" id="UP001596002">
    <property type="component" value="Unassembled WGS sequence"/>
</dbReference>
<keyword evidence="4" id="KW-1185">Reference proteome</keyword>
<evidence type="ECO:0000256" key="1">
    <source>
        <dbReference type="SAM" id="Coils"/>
    </source>
</evidence>